<gene>
    <name evidence="8" type="ORF">GFSPODELE1_LOCUS2831</name>
</gene>
<feature type="region of interest" description="Disordered" evidence="6">
    <location>
        <begin position="332"/>
        <end position="374"/>
    </location>
</feature>
<sequence>MPKVKTLSSRESCHSENPYRAGDKACCAECDRRFSTKTAVMLHKKIHPDGIDEKKCFLWCPVAGCNYHALQKGNLLSAHANVHTGKRPHACPDCPSEFGDPSSLCRHRRSLHSSRTTKSQLDVDDSTTSKDDPVLLPRKRPIEQPSIAMVLSQQQVSTDWFDSYAGQENHSSRQPLHPSSGTRAIALPGTFYSAWSSCGKMATGPSQFAPVSTTQARSPLGLAAVANTNYPFTSLNTNFASGSGSGNTFAQENSFSSYWQPQTGLFPNISNYNNNAHRAHLGNSTRMQPSQHNLSWSMPSYIQNDSENLPVIEQPFASSSQLRYFDSTPAPRFPDLDDVFPNDADRDSPPPPYYSVAAATTASQKGASSNNLDL</sequence>
<feature type="region of interest" description="Disordered" evidence="6">
    <location>
        <begin position="1"/>
        <end position="20"/>
    </location>
</feature>
<dbReference type="Gene3D" id="3.30.160.60">
    <property type="entry name" value="Classic Zinc Finger"/>
    <property type="match status" value="1"/>
</dbReference>
<evidence type="ECO:0000256" key="2">
    <source>
        <dbReference type="ARBA" id="ARBA00022737"/>
    </source>
</evidence>
<evidence type="ECO:0000313" key="8">
    <source>
        <dbReference type="EMBL" id="CAL1699756.1"/>
    </source>
</evidence>
<evidence type="ECO:0000256" key="4">
    <source>
        <dbReference type="ARBA" id="ARBA00022833"/>
    </source>
</evidence>
<name>A0ABP1CVP7_9APHY</name>
<accession>A0ABP1CVP7</accession>
<dbReference type="SUPFAM" id="SSF57667">
    <property type="entry name" value="beta-beta-alpha zinc fingers"/>
    <property type="match status" value="1"/>
</dbReference>
<dbReference type="SMART" id="SM00355">
    <property type="entry name" value="ZnF_C2H2"/>
    <property type="match status" value="2"/>
</dbReference>
<dbReference type="PANTHER" id="PTHR14003">
    <property type="entry name" value="TRANSCRIPTIONAL REPRESSOR PROTEIN YY"/>
    <property type="match status" value="1"/>
</dbReference>
<feature type="compositionally biased region" description="Polar residues" evidence="6">
    <location>
        <begin position="364"/>
        <end position="374"/>
    </location>
</feature>
<keyword evidence="4" id="KW-0862">Zinc</keyword>
<dbReference type="PROSITE" id="PS50157">
    <property type="entry name" value="ZINC_FINGER_C2H2_2"/>
    <property type="match status" value="2"/>
</dbReference>
<organism evidence="8 9">
    <name type="scientific">Somion occarium</name>
    <dbReference type="NCBI Taxonomy" id="3059160"/>
    <lineage>
        <taxon>Eukaryota</taxon>
        <taxon>Fungi</taxon>
        <taxon>Dikarya</taxon>
        <taxon>Basidiomycota</taxon>
        <taxon>Agaricomycotina</taxon>
        <taxon>Agaricomycetes</taxon>
        <taxon>Polyporales</taxon>
        <taxon>Cerrenaceae</taxon>
        <taxon>Somion</taxon>
    </lineage>
</organism>
<dbReference type="InterPro" id="IPR013087">
    <property type="entry name" value="Znf_C2H2_type"/>
</dbReference>
<dbReference type="InterPro" id="IPR036236">
    <property type="entry name" value="Znf_C2H2_sf"/>
</dbReference>
<protein>
    <recommendedName>
        <fullName evidence="7">C2H2-type domain-containing protein</fullName>
    </recommendedName>
</protein>
<feature type="compositionally biased region" description="Polar residues" evidence="6">
    <location>
        <begin position="1"/>
        <end position="10"/>
    </location>
</feature>
<evidence type="ECO:0000313" key="9">
    <source>
        <dbReference type="Proteomes" id="UP001497453"/>
    </source>
</evidence>
<keyword evidence="1" id="KW-0479">Metal-binding</keyword>
<feature type="region of interest" description="Disordered" evidence="6">
    <location>
        <begin position="109"/>
        <end position="141"/>
    </location>
</feature>
<keyword evidence="3 5" id="KW-0863">Zinc-finger</keyword>
<evidence type="ECO:0000256" key="6">
    <source>
        <dbReference type="SAM" id="MobiDB-lite"/>
    </source>
</evidence>
<keyword evidence="2" id="KW-0677">Repeat</keyword>
<feature type="compositionally biased region" description="Low complexity" evidence="6">
    <location>
        <begin position="354"/>
        <end position="363"/>
    </location>
</feature>
<evidence type="ECO:0000256" key="1">
    <source>
        <dbReference type="ARBA" id="ARBA00022723"/>
    </source>
</evidence>
<dbReference type="PROSITE" id="PS00028">
    <property type="entry name" value="ZINC_FINGER_C2H2_1"/>
    <property type="match status" value="2"/>
</dbReference>
<feature type="domain" description="C2H2-type" evidence="7">
    <location>
        <begin position="89"/>
        <end position="117"/>
    </location>
</feature>
<feature type="domain" description="C2H2-type" evidence="7">
    <location>
        <begin position="25"/>
        <end position="47"/>
    </location>
</feature>
<dbReference type="Proteomes" id="UP001497453">
    <property type="component" value="Chromosome 11"/>
</dbReference>
<proteinExistence type="predicted"/>
<evidence type="ECO:0000256" key="3">
    <source>
        <dbReference type="ARBA" id="ARBA00022771"/>
    </source>
</evidence>
<keyword evidence="9" id="KW-1185">Reference proteome</keyword>
<evidence type="ECO:0000256" key="5">
    <source>
        <dbReference type="PROSITE-ProRule" id="PRU00042"/>
    </source>
</evidence>
<evidence type="ECO:0000259" key="7">
    <source>
        <dbReference type="PROSITE" id="PS50157"/>
    </source>
</evidence>
<dbReference type="EMBL" id="OZ037954">
    <property type="protein sequence ID" value="CAL1699756.1"/>
    <property type="molecule type" value="Genomic_DNA"/>
</dbReference>
<dbReference type="PANTHER" id="PTHR14003:SF20">
    <property type="entry name" value="FINGER DOMAIN PROTEIN, PUTATIVE (AFU_ORTHOLOGUE AFUA_4G10380)-RELATED"/>
    <property type="match status" value="1"/>
</dbReference>
<reference evidence="9" key="1">
    <citation type="submission" date="2024-04" db="EMBL/GenBank/DDBJ databases">
        <authorList>
            <person name="Shaw F."/>
            <person name="Minotto A."/>
        </authorList>
    </citation>
    <scope>NUCLEOTIDE SEQUENCE [LARGE SCALE GENOMIC DNA]</scope>
</reference>